<name>A0A9D4TKT9_CHLVU</name>
<sequence length="505" mass="55837">MTALNGVHAFDKGPLIGAAGKDMSFVLASAQTSRLPSRTVVRVLAATVALLLVAPALWLATGHLPVAPLPLNRVQVQLNFAALIDWGKDAALTDGRPCTQALGIDTIALMFLTTGPIPHERTWRLWLEGAAGWLPYQGLEAAKGAACGGAEAPWQRLRGSCGAASSQQQQHLFKLYVHALPNFTGYDPGSIFHNALIPDRVVTEWGGMSLVIAERLLLQAALRDESNTRFLLISDSGIPLYDPLTFYQQLMHENRSRVKACRVGYLSDYRWHPVMALKGLRRAQWRKSSQWFGLTREHAQLMVDDEEQFAIFQRYCHGWDERRSVECYPDEHYLPTLLSVRGRENETYCGGYGLAATDWRYGGPHPRAWRSREIKPWLLETLRSLGVSSAMKQCNNGSTQVEDAQRMFVPLQPLLEATQAEEACELVQESSRDVVTTFRRPLPGDCPLTARKFPKFTTVAVHSLMKRTCLGGNLQGNCTGIKAAALLEALPADAQGAQARPAPGR</sequence>
<proteinExistence type="predicted"/>
<gene>
    <name evidence="7" type="ORF">D9Q98_006580</name>
</gene>
<protein>
    <submittedName>
        <fullName evidence="7">Uncharacterized protein</fullName>
    </submittedName>
</protein>
<keyword evidence="2" id="KW-0328">Glycosyltransferase</keyword>
<organism evidence="7 8">
    <name type="scientific">Chlorella vulgaris</name>
    <name type="common">Green alga</name>
    <dbReference type="NCBI Taxonomy" id="3077"/>
    <lineage>
        <taxon>Eukaryota</taxon>
        <taxon>Viridiplantae</taxon>
        <taxon>Chlorophyta</taxon>
        <taxon>core chlorophytes</taxon>
        <taxon>Trebouxiophyceae</taxon>
        <taxon>Chlorellales</taxon>
        <taxon>Chlorellaceae</taxon>
        <taxon>Chlorella clade</taxon>
        <taxon>Chlorella</taxon>
    </lineage>
</organism>
<keyword evidence="6" id="KW-1133">Transmembrane helix</keyword>
<dbReference type="Proteomes" id="UP001055712">
    <property type="component" value="Unassembled WGS sequence"/>
</dbReference>
<feature type="transmembrane region" description="Helical" evidence="6">
    <location>
        <begin position="40"/>
        <end position="60"/>
    </location>
</feature>
<evidence type="ECO:0000313" key="7">
    <source>
        <dbReference type="EMBL" id="KAI3428200.1"/>
    </source>
</evidence>
<evidence type="ECO:0000256" key="3">
    <source>
        <dbReference type="ARBA" id="ARBA00022679"/>
    </source>
</evidence>
<evidence type="ECO:0000313" key="8">
    <source>
        <dbReference type="Proteomes" id="UP001055712"/>
    </source>
</evidence>
<dbReference type="EMBL" id="SIDB01000009">
    <property type="protein sequence ID" value="KAI3428200.1"/>
    <property type="molecule type" value="Genomic_DNA"/>
</dbReference>
<keyword evidence="5" id="KW-0325">Glycoprotein</keyword>
<dbReference type="OrthoDB" id="191334at2759"/>
<evidence type="ECO:0000256" key="1">
    <source>
        <dbReference type="ARBA" id="ARBA00004606"/>
    </source>
</evidence>
<dbReference type="AlphaFoldDB" id="A0A9D4TKT9"/>
<keyword evidence="3" id="KW-0808">Transferase</keyword>
<dbReference type="GO" id="GO:0016757">
    <property type="term" value="F:glycosyltransferase activity"/>
    <property type="evidence" value="ECO:0007669"/>
    <property type="project" value="UniProtKB-KW"/>
</dbReference>
<dbReference type="GO" id="GO:0016020">
    <property type="term" value="C:membrane"/>
    <property type="evidence" value="ECO:0007669"/>
    <property type="project" value="UniProtKB-SubCell"/>
</dbReference>
<evidence type="ECO:0000256" key="5">
    <source>
        <dbReference type="ARBA" id="ARBA00023180"/>
    </source>
</evidence>
<dbReference type="PANTHER" id="PTHR31042:SF8">
    <property type="entry name" value="CORE-2_I-BRANCHING BETA-1,6-N-ACETYLGLUCOSAMINYLTRANSFERASE FAMILY PROTEIN"/>
    <property type="match status" value="1"/>
</dbReference>
<dbReference type="Pfam" id="PF02485">
    <property type="entry name" value="Branch"/>
    <property type="match status" value="1"/>
</dbReference>
<evidence type="ECO:0000256" key="6">
    <source>
        <dbReference type="SAM" id="Phobius"/>
    </source>
</evidence>
<comment type="subcellular location">
    <subcellularLocation>
        <location evidence="1">Membrane</location>
        <topology evidence="1">Single-pass type II membrane protein</topology>
    </subcellularLocation>
</comment>
<evidence type="ECO:0000256" key="4">
    <source>
        <dbReference type="ARBA" id="ARBA00023136"/>
    </source>
</evidence>
<accession>A0A9D4TKT9</accession>
<keyword evidence="6" id="KW-0812">Transmembrane</keyword>
<dbReference type="PANTHER" id="PTHR31042">
    <property type="entry name" value="CORE-2/I-BRANCHING BETA-1,6-N-ACETYLGLUCOSAMINYLTRANSFERASE FAMILY PROTEIN-RELATED"/>
    <property type="match status" value="1"/>
</dbReference>
<comment type="caution">
    <text evidence="7">The sequence shown here is derived from an EMBL/GenBank/DDBJ whole genome shotgun (WGS) entry which is preliminary data.</text>
</comment>
<reference evidence="7" key="1">
    <citation type="journal article" date="2019" name="Plant J.">
        <title>Chlorella vulgaris genome assembly and annotation reveals the molecular basis for metabolic acclimation to high light conditions.</title>
        <authorList>
            <person name="Cecchin M."/>
            <person name="Marcolungo L."/>
            <person name="Rossato M."/>
            <person name="Girolomoni L."/>
            <person name="Cosentino E."/>
            <person name="Cuine S."/>
            <person name="Li-Beisson Y."/>
            <person name="Delledonne M."/>
            <person name="Ballottari M."/>
        </authorList>
    </citation>
    <scope>NUCLEOTIDE SEQUENCE</scope>
    <source>
        <strain evidence="7">211/11P</strain>
    </source>
</reference>
<keyword evidence="4 6" id="KW-0472">Membrane</keyword>
<dbReference type="InterPro" id="IPR044174">
    <property type="entry name" value="BC10-like"/>
</dbReference>
<evidence type="ECO:0000256" key="2">
    <source>
        <dbReference type="ARBA" id="ARBA00022676"/>
    </source>
</evidence>
<dbReference type="InterPro" id="IPR003406">
    <property type="entry name" value="Glyco_trans_14"/>
</dbReference>
<reference evidence="7" key="2">
    <citation type="submission" date="2020-11" db="EMBL/GenBank/DDBJ databases">
        <authorList>
            <person name="Cecchin M."/>
            <person name="Marcolungo L."/>
            <person name="Rossato M."/>
            <person name="Girolomoni L."/>
            <person name="Cosentino E."/>
            <person name="Cuine S."/>
            <person name="Li-Beisson Y."/>
            <person name="Delledonne M."/>
            <person name="Ballottari M."/>
        </authorList>
    </citation>
    <scope>NUCLEOTIDE SEQUENCE</scope>
    <source>
        <strain evidence="7">211/11P</strain>
        <tissue evidence="7">Whole cell</tissue>
    </source>
</reference>
<keyword evidence="8" id="KW-1185">Reference proteome</keyword>